<keyword evidence="1" id="KW-0862">Zinc</keyword>
<dbReference type="Pfam" id="PF00098">
    <property type="entry name" value="zf-CCHC"/>
    <property type="match status" value="1"/>
</dbReference>
<feature type="region of interest" description="Disordered" evidence="2">
    <location>
        <begin position="136"/>
        <end position="219"/>
    </location>
</feature>
<dbReference type="Gene3D" id="4.10.60.10">
    <property type="entry name" value="Zinc finger, CCHC-type"/>
    <property type="match status" value="1"/>
</dbReference>
<gene>
    <name evidence="4" type="ORF">BSL78_02201</name>
</gene>
<dbReference type="GO" id="GO:0008270">
    <property type="term" value="F:zinc ion binding"/>
    <property type="evidence" value="ECO:0007669"/>
    <property type="project" value="UniProtKB-KW"/>
</dbReference>
<evidence type="ECO:0000313" key="4">
    <source>
        <dbReference type="EMBL" id="PIK60885.1"/>
    </source>
</evidence>
<dbReference type="EMBL" id="MRZV01000045">
    <property type="protein sequence ID" value="PIK60885.1"/>
    <property type="molecule type" value="Genomic_DNA"/>
</dbReference>
<organism evidence="4 5">
    <name type="scientific">Stichopus japonicus</name>
    <name type="common">Sea cucumber</name>
    <dbReference type="NCBI Taxonomy" id="307972"/>
    <lineage>
        <taxon>Eukaryota</taxon>
        <taxon>Metazoa</taxon>
        <taxon>Echinodermata</taxon>
        <taxon>Eleutherozoa</taxon>
        <taxon>Echinozoa</taxon>
        <taxon>Holothuroidea</taxon>
        <taxon>Aspidochirotacea</taxon>
        <taxon>Aspidochirotida</taxon>
        <taxon>Stichopodidae</taxon>
        <taxon>Apostichopus</taxon>
    </lineage>
</organism>
<dbReference type="PROSITE" id="PS50158">
    <property type="entry name" value="ZF_CCHC"/>
    <property type="match status" value="1"/>
</dbReference>
<evidence type="ECO:0000256" key="2">
    <source>
        <dbReference type="SAM" id="MobiDB-lite"/>
    </source>
</evidence>
<dbReference type="AlphaFoldDB" id="A0A2G8LKX4"/>
<dbReference type="OrthoDB" id="5870588at2759"/>
<dbReference type="GO" id="GO:0003690">
    <property type="term" value="F:double-stranded DNA binding"/>
    <property type="evidence" value="ECO:0007669"/>
    <property type="project" value="InterPro"/>
</dbReference>
<keyword evidence="1" id="KW-0479">Metal-binding</keyword>
<proteinExistence type="predicted"/>
<dbReference type="InterPro" id="IPR036875">
    <property type="entry name" value="Znf_CCHC_sf"/>
</dbReference>
<feature type="compositionally biased region" description="Polar residues" evidence="2">
    <location>
        <begin position="142"/>
        <end position="166"/>
    </location>
</feature>
<dbReference type="PANTHER" id="PTHR22639">
    <property type="entry name" value="GAG-RELATED PROTEIN"/>
    <property type="match status" value="1"/>
</dbReference>
<dbReference type="GO" id="GO:0002218">
    <property type="term" value="P:activation of innate immune response"/>
    <property type="evidence" value="ECO:0007669"/>
    <property type="project" value="InterPro"/>
</dbReference>
<name>A0A2G8LKX4_STIJA</name>
<dbReference type="InterPro" id="IPR001878">
    <property type="entry name" value="Znf_CCHC"/>
</dbReference>
<keyword evidence="1" id="KW-0863">Zinc-finger</keyword>
<protein>
    <submittedName>
        <fullName evidence="4">Putative zinc finger CCHC domain-containing protein 10-like</fullName>
    </submittedName>
</protein>
<dbReference type="PANTHER" id="PTHR22639:SF3">
    <property type="entry name" value="ZINC FINGER CCHC DOMAIN-CONTAINING PROTEIN 3"/>
    <property type="match status" value="1"/>
</dbReference>
<feature type="compositionally biased region" description="Polar residues" evidence="2">
    <location>
        <begin position="197"/>
        <end position="212"/>
    </location>
</feature>
<dbReference type="SMART" id="SM00343">
    <property type="entry name" value="ZnF_C2HC"/>
    <property type="match status" value="3"/>
</dbReference>
<comment type="caution">
    <text evidence="4">The sequence shown here is derived from an EMBL/GenBank/DDBJ whole genome shotgun (WGS) entry which is preliminary data.</text>
</comment>
<sequence>MEYYVQLELPEEHKSLPYAIRINGINMNLKHNGQTKVCNLCLESDHIRRNCPNYKCKVCDVQGHREANCPKVRCFKCQELGHKSFNCPETFEEYRHDNTDAGSTLDTHENETQYQSEGLVTGSVEQDDHAIKEAKEVRAQKSEQNTDSTAKKNNNANSRHPSNPNQESKKTHQQQRTEQKTTLPTQKVVEQRRNKPETGSQRMEGASTQRGNIQPHKRQISLDEDGFQTIRLKKKTFIPNLSRARNVRTKHSSAEPCKDDGVHVIHLFIYSDASCKIP</sequence>
<accession>A0A2G8LKX4</accession>
<dbReference type="Proteomes" id="UP000230750">
    <property type="component" value="Unassembled WGS sequence"/>
</dbReference>
<dbReference type="GO" id="GO:0003723">
    <property type="term" value="F:RNA binding"/>
    <property type="evidence" value="ECO:0007669"/>
    <property type="project" value="InterPro"/>
</dbReference>
<reference evidence="4 5" key="1">
    <citation type="journal article" date="2017" name="PLoS Biol.">
        <title>The sea cucumber genome provides insights into morphological evolution and visceral regeneration.</title>
        <authorList>
            <person name="Zhang X."/>
            <person name="Sun L."/>
            <person name="Yuan J."/>
            <person name="Sun Y."/>
            <person name="Gao Y."/>
            <person name="Zhang L."/>
            <person name="Li S."/>
            <person name="Dai H."/>
            <person name="Hamel J.F."/>
            <person name="Liu C."/>
            <person name="Yu Y."/>
            <person name="Liu S."/>
            <person name="Lin W."/>
            <person name="Guo K."/>
            <person name="Jin S."/>
            <person name="Xu P."/>
            <person name="Storey K.B."/>
            <person name="Huan P."/>
            <person name="Zhang T."/>
            <person name="Zhou Y."/>
            <person name="Zhang J."/>
            <person name="Lin C."/>
            <person name="Li X."/>
            <person name="Xing L."/>
            <person name="Huo D."/>
            <person name="Sun M."/>
            <person name="Wang L."/>
            <person name="Mercier A."/>
            <person name="Li F."/>
            <person name="Yang H."/>
            <person name="Xiang J."/>
        </authorList>
    </citation>
    <scope>NUCLEOTIDE SEQUENCE [LARGE SCALE GENOMIC DNA]</scope>
    <source>
        <strain evidence="4">Shaxun</strain>
        <tissue evidence="4">Muscle</tissue>
    </source>
</reference>
<dbReference type="InterPro" id="IPR042509">
    <property type="entry name" value="ZCCHC3"/>
</dbReference>
<evidence type="ECO:0000313" key="5">
    <source>
        <dbReference type="Proteomes" id="UP000230750"/>
    </source>
</evidence>
<dbReference type="SUPFAM" id="SSF57756">
    <property type="entry name" value="Retrovirus zinc finger-like domains"/>
    <property type="match status" value="1"/>
</dbReference>
<evidence type="ECO:0000259" key="3">
    <source>
        <dbReference type="PROSITE" id="PS50158"/>
    </source>
</evidence>
<feature type="domain" description="CCHC-type" evidence="3">
    <location>
        <begin position="73"/>
        <end position="89"/>
    </location>
</feature>
<feature type="region of interest" description="Disordered" evidence="2">
    <location>
        <begin position="98"/>
        <end position="121"/>
    </location>
</feature>
<keyword evidence="5" id="KW-1185">Reference proteome</keyword>
<evidence type="ECO:0000256" key="1">
    <source>
        <dbReference type="PROSITE-ProRule" id="PRU00047"/>
    </source>
</evidence>
<feature type="compositionally biased region" description="Basic and acidic residues" evidence="2">
    <location>
        <begin position="167"/>
        <end position="179"/>
    </location>
</feature>